<protein>
    <submittedName>
        <fullName evidence="2">Uncharacterized protein</fullName>
    </submittedName>
</protein>
<reference evidence="3" key="1">
    <citation type="submission" date="2016-03" db="EMBL/GenBank/DDBJ databases">
        <authorList>
            <person name="Guldener U."/>
        </authorList>
    </citation>
    <scope>NUCLEOTIDE SEQUENCE [LARGE SCALE GENOMIC DNA]</scope>
    <source>
        <strain evidence="3">04CH-RAC-A.6.1</strain>
    </source>
</reference>
<evidence type="ECO:0000313" key="2">
    <source>
        <dbReference type="EMBL" id="CZS93818.1"/>
    </source>
</evidence>
<gene>
    <name evidence="2" type="ORF">RAG0_03929</name>
</gene>
<proteinExistence type="predicted"/>
<accession>A0A1E1K6V2</accession>
<name>A0A1E1K6V2_9HELO</name>
<dbReference type="Proteomes" id="UP000178912">
    <property type="component" value="Unassembled WGS sequence"/>
</dbReference>
<keyword evidence="1" id="KW-0472">Membrane</keyword>
<keyword evidence="1" id="KW-0812">Transmembrane</keyword>
<keyword evidence="3" id="KW-1185">Reference proteome</keyword>
<feature type="transmembrane region" description="Helical" evidence="1">
    <location>
        <begin position="150"/>
        <end position="173"/>
    </location>
</feature>
<dbReference type="EMBL" id="FJUX01000016">
    <property type="protein sequence ID" value="CZS93818.1"/>
    <property type="molecule type" value="Genomic_DNA"/>
</dbReference>
<dbReference type="AlphaFoldDB" id="A0A1E1K6V2"/>
<sequence length="289" mass="32764">MIPAGHVAILLARPHDSRWMGPPNTAPCASVDILCHKAKLRNEKRFADQVLDSLKKSSTLLILQPDYSDLRFKDVMGGLHLFYEQEQDQISINIQQFLAEDLVGFDDSTPFNIVNFLRDIPVKNWKKFCNQLSPYQLDAFPRLDIIQHGILWFVGCVALAKTLFAILIMLVAIADEERTDAEGDKIRNTFAAPRSEKKIFRVHSITGGKAALIAHDIPHDFSGNVDINQLASEFLVESALNDAAYDAMLDYLNNPDYDYREFAQFKTHLKTLENMPHEFTSKADLNERG</sequence>
<keyword evidence="1" id="KW-1133">Transmembrane helix</keyword>
<evidence type="ECO:0000313" key="3">
    <source>
        <dbReference type="Proteomes" id="UP000178912"/>
    </source>
</evidence>
<organism evidence="2 3">
    <name type="scientific">Rhynchosporium agropyri</name>
    <dbReference type="NCBI Taxonomy" id="914238"/>
    <lineage>
        <taxon>Eukaryota</taxon>
        <taxon>Fungi</taxon>
        <taxon>Dikarya</taxon>
        <taxon>Ascomycota</taxon>
        <taxon>Pezizomycotina</taxon>
        <taxon>Leotiomycetes</taxon>
        <taxon>Helotiales</taxon>
        <taxon>Ploettnerulaceae</taxon>
        <taxon>Rhynchosporium</taxon>
    </lineage>
</organism>
<evidence type="ECO:0000256" key="1">
    <source>
        <dbReference type="SAM" id="Phobius"/>
    </source>
</evidence>